<dbReference type="PROSITE" id="PS50846">
    <property type="entry name" value="HMA_2"/>
    <property type="match status" value="1"/>
</dbReference>
<evidence type="ECO:0000313" key="3">
    <source>
        <dbReference type="Proteomes" id="UP000702425"/>
    </source>
</evidence>
<dbReference type="Pfam" id="PF00403">
    <property type="entry name" value="HMA"/>
    <property type="match status" value="1"/>
</dbReference>
<reference evidence="2 3" key="1">
    <citation type="journal article" date="2020" name="Sci. Rep.">
        <title>A novel cyanobacterial geosmin producer, revising GeoA distribution and dispersion patterns in Bacteria.</title>
        <authorList>
            <person name="Churro C."/>
            <person name="Semedo-Aguiar A.P."/>
            <person name="Silva A.D."/>
            <person name="Pereira-Leal J.B."/>
            <person name="Leite R.B."/>
        </authorList>
    </citation>
    <scope>NUCLEOTIDE SEQUENCE [LARGE SCALE GENOMIC DNA]</scope>
    <source>
        <strain evidence="2 3">IPMA8</strain>
    </source>
</reference>
<feature type="domain" description="HMA" evidence="1">
    <location>
        <begin position="1"/>
        <end position="64"/>
    </location>
</feature>
<organism evidence="2 3">
    <name type="scientific">Microcoleus asticus IPMA8</name>
    <dbReference type="NCBI Taxonomy" id="2563858"/>
    <lineage>
        <taxon>Bacteria</taxon>
        <taxon>Bacillati</taxon>
        <taxon>Cyanobacteriota</taxon>
        <taxon>Cyanophyceae</taxon>
        <taxon>Oscillatoriophycideae</taxon>
        <taxon>Oscillatoriales</taxon>
        <taxon>Microcoleaceae</taxon>
        <taxon>Microcoleus</taxon>
        <taxon>Microcoleus asticus</taxon>
    </lineage>
</organism>
<sequence>MALLLKVPSIVCTGCGDTITKAIQTVESDASVKVDIAAKTVSVEAKASDESIKQAVVATGHTIEGE</sequence>
<gene>
    <name evidence="2" type="ORF">E5S67_00544</name>
</gene>
<accession>A0ABX2CQY9</accession>
<proteinExistence type="predicted"/>
<dbReference type="InterPro" id="IPR036163">
    <property type="entry name" value="HMA_dom_sf"/>
</dbReference>
<dbReference type="InterPro" id="IPR006121">
    <property type="entry name" value="HMA_dom"/>
</dbReference>
<evidence type="ECO:0000313" key="2">
    <source>
        <dbReference type="EMBL" id="NQE32827.1"/>
    </source>
</evidence>
<dbReference type="Gene3D" id="3.30.70.100">
    <property type="match status" value="1"/>
</dbReference>
<dbReference type="Proteomes" id="UP000702425">
    <property type="component" value="Unassembled WGS sequence"/>
</dbReference>
<comment type="caution">
    <text evidence="2">The sequence shown here is derived from an EMBL/GenBank/DDBJ whole genome shotgun (WGS) entry which is preliminary data.</text>
</comment>
<dbReference type="EMBL" id="SRRZ01000006">
    <property type="protein sequence ID" value="NQE32827.1"/>
    <property type="molecule type" value="Genomic_DNA"/>
</dbReference>
<dbReference type="CDD" id="cd00371">
    <property type="entry name" value="HMA"/>
    <property type="match status" value="1"/>
</dbReference>
<keyword evidence="3" id="KW-1185">Reference proteome</keyword>
<dbReference type="SUPFAM" id="SSF55008">
    <property type="entry name" value="HMA, heavy metal-associated domain"/>
    <property type="match status" value="1"/>
</dbReference>
<evidence type="ECO:0000259" key="1">
    <source>
        <dbReference type="PROSITE" id="PS50846"/>
    </source>
</evidence>
<name>A0ABX2CQY9_9CYAN</name>
<protein>
    <recommendedName>
        <fullName evidence="1">HMA domain-containing protein</fullName>
    </recommendedName>
</protein>
<dbReference type="RefSeq" id="WP_172185257.1">
    <property type="nucleotide sequence ID" value="NZ_CAWPPK010000274.1"/>
</dbReference>